<organism evidence="2 3">
    <name type="scientific">Metabacillus flavus</name>
    <dbReference type="NCBI Taxonomy" id="2823519"/>
    <lineage>
        <taxon>Bacteria</taxon>
        <taxon>Bacillati</taxon>
        <taxon>Bacillota</taxon>
        <taxon>Bacilli</taxon>
        <taxon>Bacillales</taxon>
        <taxon>Bacillaceae</taxon>
        <taxon>Metabacillus</taxon>
    </lineage>
</organism>
<sequence>MGKTKPANSNAMANNNAKKKNGFEHEFASYAEAEAAKLDSSKKETES</sequence>
<dbReference type="EMBL" id="JAGVRK010000001">
    <property type="protein sequence ID" value="MBS2969343.1"/>
    <property type="molecule type" value="Genomic_DNA"/>
</dbReference>
<gene>
    <name evidence="2" type="ORF">J9317_11255</name>
</gene>
<dbReference type="Proteomes" id="UP000682403">
    <property type="component" value="Unassembled WGS sequence"/>
</dbReference>
<evidence type="ECO:0000313" key="3">
    <source>
        <dbReference type="Proteomes" id="UP000682403"/>
    </source>
</evidence>
<accession>A0ABS5LF18</accession>
<proteinExistence type="predicted"/>
<name>A0ABS5LF18_9BACI</name>
<evidence type="ECO:0000256" key="1">
    <source>
        <dbReference type="SAM" id="MobiDB-lite"/>
    </source>
</evidence>
<protein>
    <recommendedName>
        <fullName evidence="4">YfhD family protein</fullName>
    </recommendedName>
</protein>
<reference evidence="2 3" key="1">
    <citation type="submission" date="2021-04" db="EMBL/GenBank/DDBJ databases">
        <title>Metabacillus sp. strain KIGAM252 whole genome sequence.</title>
        <authorList>
            <person name="Seo M.-J."/>
            <person name="Cho E.-S."/>
            <person name="Hwang C.Y."/>
            <person name="Yoon D.J."/>
        </authorList>
    </citation>
    <scope>NUCLEOTIDE SEQUENCE [LARGE SCALE GENOMIC DNA]</scope>
    <source>
        <strain evidence="2 3">KIGAM252</strain>
    </source>
</reference>
<dbReference type="RefSeq" id="WP_211558644.1">
    <property type="nucleotide sequence ID" value="NZ_JAGVRK010000001.1"/>
</dbReference>
<evidence type="ECO:0008006" key="4">
    <source>
        <dbReference type="Google" id="ProtNLM"/>
    </source>
</evidence>
<evidence type="ECO:0000313" key="2">
    <source>
        <dbReference type="EMBL" id="MBS2969343.1"/>
    </source>
</evidence>
<feature type="region of interest" description="Disordered" evidence="1">
    <location>
        <begin position="1"/>
        <end position="25"/>
    </location>
</feature>
<keyword evidence="3" id="KW-1185">Reference proteome</keyword>
<feature type="compositionally biased region" description="Low complexity" evidence="1">
    <location>
        <begin position="1"/>
        <end position="16"/>
    </location>
</feature>
<comment type="caution">
    <text evidence="2">The sequence shown here is derived from an EMBL/GenBank/DDBJ whole genome shotgun (WGS) entry which is preliminary data.</text>
</comment>